<comment type="caution">
    <text evidence="1">The sequence shown here is derived from an EMBL/GenBank/DDBJ whole genome shotgun (WGS) entry which is preliminary data.</text>
</comment>
<accession>A0ABW1MLC6</accession>
<reference evidence="2" key="1">
    <citation type="journal article" date="2019" name="Int. J. Syst. Evol. Microbiol.">
        <title>The Global Catalogue of Microorganisms (GCM) 10K type strain sequencing project: providing services to taxonomists for standard genome sequencing and annotation.</title>
        <authorList>
            <consortium name="The Broad Institute Genomics Platform"/>
            <consortium name="The Broad Institute Genome Sequencing Center for Infectious Disease"/>
            <person name="Wu L."/>
            <person name="Ma J."/>
        </authorList>
    </citation>
    <scope>NUCLEOTIDE SEQUENCE [LARGE SCALE GENOMIC DNA]</scope>
    <source>
        <strain evidence="2">CGMCC 1.15180</strain>
    </source>
</reference>
<proteinExistence type="predicted"/>
<name>A0ABW1MLC6_9ACTN</name>
<keyword evidence="2" id="KW-1185">Reference proteome</keyword>
<dbReference type="RefSeq" id="WP_157848821.1">
    <property type="nucleotide sequence ID" value="NZ_JBHSPX010000004.1"/>
</dbReference>
<gene>
    <name evidence="1" type="ORF">ACFP4F_16220</name>
</gene>
<evidence type="ECO:0000313" key="2">
    <source>
        <dbReference type="Proteomes" id="UP001596139"/>
    </source>
</evidence>
<organism evidence="1 2">
    <name type="scientific">Streptomyces ochraceiscleroticus</name>
    <dbReference type="NCBI Taxonomy" id="47761"/>
    <lineage>
        <taxon>Bacteria</taxon>
        <taxon>Bacillati</taxon>
        <taxon>Actinomycetota</taxon>
        <taxon>Actinomycetes</taxon>
        <taxon>Kitasatosporales</taxon>
        <taxon>Streptomycetaceae</taxon>
        <taxon>Streptomyces</taxon>
    </lineage>
</organism>
<evidence type="ECO:0000313" key="1">
    <source>
        <dbReference type="EMBL" id="MFC6064085.1"/>
    </source>
</evidence>
<dbReference type="EMBL" id="JBHSPX010000004">
    <property type="protein sequence ID" value="MFC6064085.1"/>
    <property type="molecule type" value="Genomic_DNA"/>
</dbReference>
<sequence length="54" mass="6369">MRRLLRPIRRFFHVAFAANVKDVRFCDDCAEVTDSAERSREYRRRLAAVLAASR</sequence>
<dbReference type="Proteomes" id="UP001596139">
    <property type="component" value="Unassembled WGS sequence"/>
</dbReference>
<protein>
    <submittedName>
        <fullName evidence="1">Uncharacterized protein</fullName>
    </submittedName>
</protein>